<dbReference type="EMBL" id="UINC01011422">
    <property type="protein sequence ID" value="SVA50422.1"/>
    <property type="molecule type" value="Genomic_DNA"/>
</dbReference>
<dbReference type="AlphaFoldDB" id="A0A381WD96"/>
<protein>
    <submittedName>
        <fullName evidence="2">Uncharacterized protein</fullName>
    </submittedName>
</protein>
<gene>
    <name evidence="2" type="ORF">METZ01_LOCUS103276</name>
</gene>
<feature type="region of interest" description="Disordered" evidence="1">
    <location>
        <begin position="32"/>
        <end position="54"/>
    </location>
</feature>
<evidence type="ECO:0000256" key="1">
    <source>
        <dbReference type="SAM" id="MobiDB-lite"/>
    </source>
</evidence>
<accession>A0A381WD96</accession>
<proteinExistence type="predicted"/>
<name>A0A381WD96_9ZZZZ</name>
<organism evidence="2">
    <name type="scientific">marine metagenome</name>
    <dbReference type="NCBI Taxonomy" id="408172"/>
    <lineage>
        <taxon>unclassified sequences</taxon>
        <taxon>metagenomes</taxon>
        <taxon>ecological metagenomes</taxon>
    </lineage>
</organism>
<reference evidence="2" key="1">
    <citation type="submission" date="2018-05" db="EMBL/GenBank/DDBJ databases">
        <authorList>
            <person name="Lanie J.A."/>
            <person name="Ng W.-L."/>
            <person name="Kazmierczak K.M."/>
            <person name="Andrzejewski T.M."/>
            <person name="Davidsen T.M."/>
            <person name="Wayne K.J."/>
            <person name="Tettelin H."/>
            <person name="Glass J.I."/>
            <person name="Rusch D."/>
            <person name="Podicherti R."/>
            <person name="Tsui H.-C.T."/>
            <person name="Winkler M.E."/>
        </authorList>
    </citation>
    <scope>NUCLEOTIDE SEQUENCE</scope>
</reference>
<feature type="compositionally biased region" description="Basic residues" evidence="1">
    <location>
        <begin position="44"/>
        <end position="54"/>
    </location>
</feature>
<evidence type="ECO:0000313" key="2">
    <source>
        <dbReference type="EMBL" id="SVA50422.1"/>
    </source>
</evidence>
<sequence length="54" mass="5946">MSKKEPSLDEAFNAIVEGLKILTKVAVAPLSDAIEGGNRDKPKKEKKKPKKKKL</sequence>